<feature type="domain" description="DUF7685" evidence="1">
    <location>
        <begin position="2"/>
        <end position="37"/>
    </location>
</feature>
<dbReference type="Pfam" id="PF24735">
    <property type="entry name" value="DUF7686"/>
    <property type="match status" value="1"/>
</dbReference>
<feature type="domain" description="DUF7686" evidence="2">
    <location>
        <begin position="41"/>
        <end position="108"/>
    </location>
</feature>
<organism evidence="4 5">
    <name type="scientific">Acetobacterium bakii</name>
    <dbReference type="NCBI Taxonomy" id="52689"/>
    <lineage>
        <taxon>Bacteria</taxon>
        <taxon>Bacillati</taxon>
        <taxon>Bacillota</taxon>
        <taxon>Clostridia</taxon>
        <taxon>Eubacteriales</taxon>
        <taxon>Eubacteriaceae</taxon>
        <taxon>Acetobacterium</taxon>
    </lineage>
</organism>
<sequence length="287" mass="32659">MKCNKCKVNEATIHIINRGDFCLACHHEIMDELPGMDNTGKFSEIVTVKDMDGQNHQFEIINMVSADISVWQAMEICGGYEFMIIAKPAVSQLAAYKMLIAKIERGLSYRTLSCMSESDWISNAICIDEVLYDLNSIGTCQILADEFDNASLMIDGKAVGFVDFGRALTAFEGFNLDFQIRDISDDVLGKETVLRQVSIDPEVIFEHVEKTLGWFLEDDFLSYKLVGRCEDALFERIDELKLLHKYGSEGMAKIVGERIKERLLAIEHDDDHFPEYLVRQIDRMIES</sequence>
<comment type="caution">
    <text evidence="4">The sequence shown here is derived from an EMBL/GenBank/DDBJ whole genome shotgun (WGS) entry which is preliminary data.</text>
</comment>
<evidence type="ECO:0000259" key="2">
    <source>
        <dbReference type="Pfam" id="PF24735"/>
    </source>
</evidence>
<feature type="domain" description="DUF7713" evidence="3">
    <location>
        <begin position="126"/>
        <end position="185"/>
    </location>
</feature>
<evidence type="ECO:0000259" key="1">
    <source>
        <dbReference type="Pfam" id="PF24734"/>
    </source>
</evidence>
<dbReference type="InterPro" id="IPR056130">
    <property type="entry name" value="DUF7713"/>
</dbReference>
<dbReference type="InterPro" id="IPR056103">
    <property type="entry name" value="DUF7686"/>
</dbReference>
<evidence type="ECO:0000313" key="5">
    <source>
        <dbReference type="Proteomes" id="UP000036873"/>
    </source>
</evidence>
<dbReference type="Pfam" id="PF24828">
    <property type="entry name" value="DUF7713"/>
    <property type="match status" value="1"/>
</dbReference>
<dbReference type="Pfam" id="PF24734">
    <property type="entry name" value="DUF7685"/>
    <property type="match status" value="1"/>
</dbReference>
<dbReference type="InterPro" id="IPR056102">
    <property type="entry name" value="DUF7685"/>
</dbReference>
<accession>A0A0L6TXM0</accession>
<gene>
    <name evidence="4" type="ORF">AKG39_18130</name>
</gene>
<keyword evidence="5" id="KW-1185">Reference proteome</keyword>
<dbReference type="RefSeq" id="WP_050741816.1">
    <property type="nucleotide sequence ID" value="NZ_LGYO01000067.1"/>
</dbReference>
<reference evidence="5" key="1">
    <citation type="submission" date="2015-07" db="EMBL/GenBank/DDBJ databases">
        <title>Draft genome sequence of Acetobacterium bakii DSM 8293, a potential psychrophilic chemical producer through syngas fermentation.</title>
        <authorList>
            <person name="Song Y."/>
            <person name="Hwang S."/>
            <person name="Cho B.-K."/>
        </authorList>
    </citation>
    <scope>NUCLEOTIDE SEQUENCE [LARGE SCALE GENOMIC DNA]</scope>
    <source>
        <strain evidence="5">DSM 8239</strain>
    </source>
</reference>
<dbReference type="EMBL" id="LGYO01000067">
    <property type="protein sequence ID" value="KNZ40315.1"/>
    <property type="molecule type" value="Genomic_DNA"/>
</dbReference>
<dbReference type="OrthoDB" id="7601802at2"/>
<evidence type="ECO:0000313" key="4">
    <source>
        <dbReference type="EMBL" id="KNZ40315.1"/>
    </source>
</evidence>
<evidence type="ECO:0000259" key="3">
    <source>
        <dbReference type="Pfam" id="PF24828"/>
    </source>
</evidence>
<proteinExistence type="predicted"/>
<dbReference type="AlphaFoldDB" id="A0A0L6TXM0"/>
<protein>
    <submittedName>
        <fullName evidence="4">Uncharacterized protein</fullName>
    </submittedName>
</protein>
<name>A0A0L6TXM0_9FIRM</name>
<dbReference type="Proteomes" id="UP000036873">
    <property type="component" value="Unassembled WGS sequence"/>
</dbReference>